<keyword evidence="4" id="KW-0686">Riboflavin biosynthesis</keyword>
<dbReference type="AlphaFoldDB" id="A0AAJ8JXT8"/>
<evidence type="ECO:0000256" key="6">
    <source>
        <dbReference type="ARBA" id="ARBA00022801"/>
    </source>
</evidence>
<keyword evidence="7" id="KW-0342">GTP-binding</keyword>
<reference evidence="11" key="3">
    <citation type="submission" date="2024-01" db="EMBL/GenBank/DDBJ databases">
        <authorList>
            <person name="Coelho M.A."/>
            <person name="David-Palma M."/>
            <person name="Shea T."/>
            <person name="Sun S."/>
            <person name="Cuomo C.A."/>
            <person name="Heitman J."/>
        </authorList>
    </citation>
    <scope>NUCLEOTIDE SEQUENCE</scope>
    <source>
        <strain evidence="11">CBS 7841</strain>
    </source>
</reference>
<dbReference type="InterPro" id="IPR032677">
    <property type="entry name" value="GTP_cyclohydro_II"/>
</dbReference>
<feature type="compositionally biased region" description="Basic and acidic residues" evidence="9">
    <location>
        <begin position="132"/>
        <end position="142"/>
    </location>
</feature>
<organism evidence="11 12">
    <name type="scientific">Cryptococcus depauperatus CBS 7841</name>
    <dbReference type="NCBI Taxonomy" id="1295531"/>
    <lineage>
        <taxon>Eukaryota</taxon>
        <taxon>Fungi</taxon>
        <taxon>Dikarya</taxon>
        <taxon>Basidiomycota</taxon>
        <taxon>Agaricomycotina</taxon>
        <taxon>Tremellomycetes</taxon>
        <taxon>Tremellales</taxon>
        <taxon>Cryptococcaceae</taxon>
        <taxon>Cryptococcus</taxon>
    </lineage>
</organism>
<dbReference type="EMBL" id="CP143790">
    <property type="protein sequence ID" value="WVN90473.1"/>
    <property type="molecule type" value="Genomic_DNA"/>
</dbReference>
<dbReference type="InterPro" id="IPR000926">
    <property type="entry name" value="RibA"/>
</dbReference>
<feature type="compositionally biased region" description="Basic and acidic residues" evidence="9">
    <location>
        <begin position="173"/>
        <end position="182"/>
    </location>
</feature>
<dbReference type="RefSeq" id="XP_066071173.1">
    <property type="nucleotide sequence ID" value="XM_066215076.1"/>
</dbReference>
<sequence length="563" mass="61990">MSSVLSSGMAHSAPTEKDMDILSLLISEQSALGPLSSYPQPFGSENVKQGRRIESHKDGPMDALLLSAVLAGSSTVTRHHFGHGIARPGAYASCDEATPLASTSRHAPRLVIKSTQAPRSERLRMEREARAALEKKSKEDTTVKSSGSDSVLQSHDQRHLSLDTFSPSASAIRAERPGRRLSIDPMPISQALQKASSSAYNHLYSPHSAKPQPGRIQVRCMARTRVPTPHGELFLHLYHNSYDSKEHLAIVMDPIQLDEGARASAPKERKEIRSKSLDAVWHENETEMERIVRGAYTGRLLPGATTSTSYRVAPDKHPRLEGMADVKTLVRIHSECFTGETIGSMRCDCGEQLDEAIHQISQPQFLPSAHSSPPQINILPTPAASRPETPSFSHNAPVPGRGVVIYLRQEGRGIGLLEKIRAYNLQDLGHDTVTANLMLGHGADERKYDIAAEMLRDLGLADEGIRLLTNNPEKVHGLASEGIKVVERVGMIPRDWQCGDDHMHNEGKEEGEDEKEEEYLDWMKRRAGIGLIGAGKASGPELEKYLRTKVERMGHLIDIPNRV</sequence>
<evidence type="ECO:0000256" key="2">
    <source>
        <dbReference type="ARBA" id="ARBA00008131"/>
    </source>
</evidence>
<keyword evidence="5" id="KW-0547">Nucleotide-binding</keyword>
<comment type="similarity">
    <text evidence="2">Belongs to the GTP cyclohydrolase II family.</text>
</comment>
<evidence type="ECO:0000313" key="12">
    <source>
        <dbReference type="Proteomes" id="UP000094043"/>
    </source>
</evidence>
<dbReference type="Proteomes" id="UP000094043">
    <property type="component" value="Chromosome 7"/>
</dbReference>
<dbReference type="PANTHER" id="PTHR21327:SF29">
    <property type="entry name" value="GTP CYCLOHYDROLASE-2"/>
    <property type="match status" value="1"/>
</dbReference>
<evidence type="ECO:0000256" key="1">
    <source>
        <dbReference type="ARBA" id="ARBA00005104"/>
    </source>
</evidence>
<dbReference type="GO" id="GO:0005525">
    <property type="term" value="F:GTP binding"/>
    <property type="evidence" value="ECO:0007669"/>
    <property type="project" value="UniProtKB-KW"/>
</dbReference>
<dbReference type="InterPro" id="IPR036144">
    <property type="entry name" value="RibA-like_sf"/>
</dbReference>
<dbReference type="SUPFAM" id="SSF142695">
    <property type="entry name" value="RibA-like"/>
    <property type="match status" value="3"/>
</dbReference>
<dbReference type="EC" id="3.5.4.25" evidence="3"/>
<dbReference type="Gene3D" id="3.40.50.10990">
    <property type="entry name" value="GTP cyclohydrolase II"/>
    <property type="match status" value="1"/>
</dbReference>
<dbReference type="Pfam" id="PF00925">
    <property type="entry name" value="GTP_cyclohydro2"/>
    <property type="match status" value="1"/>
</dbReference>
<evidence type="ECO:0000313" key="11">
    <source>
        <dbReference type="EMBL" id="WVN90473.1"/>
    </source>
</evidence>
<reference evidence="11" key="1">
    <citation type="submission" date="2016-06" db="EMBL/GenBank/DDBJ databases">
        <authorList>
            <person name="Cuomo C."/>
            <person name="Litvintseva A."/>
            <person name="Heitman J."/>
            <person name="Chen Y."/>
            <person name="Sun S."/>
            <person name="Springer D."/>
            <person name="Dromer F."/>
            <person name="Young S."/>
            <person name="Zeng Q."/>
            <person name="Chapman S."/>
            <person name="Gujja S."/>
            <person name="Saif S."/>
            <person name="Birren B."/>
        </authorList>
    </citation>
    <scope>NUCLEOTIDE SEQUENCE</scope>
    <source>
        <strain evidence="11">CBS 7841</strain>
    </source>
</reference>
<comment type="pathway">
    <text evidence="1">Cofactor biosynthesis; riboflavin biosynthesis.</text>
</comment>
<name>A0AAJ8JXT8_9TREE</name>
<feature type="region of interest" description="Disordered" evidence="9">
    <location>
        <begin position="132"/>
        <end position="184"/>
    </location>
</feature>
<keyword evidence="12" id="KW-1185">Reference proteome</keyword>
<evidence type="ECO:0000256" key="8">
    <source>
        <dbReference type="ARBA" id="ARBA00049295"/>
    </source>
</evidence>
<evidence type="ECO:0000256" key="4">
    <source>
        <dbReference type="ARBA" id="ARBA00022619"/>
    </source>
</evidence>
<proteinExistence type="inferred from homology"/>
<reference evidence="11" key="2">
    <citation type="journal article" date="2022" name="Elife">
        <title>Obligate sexual reproduction of a homothallic fungus closely related to the Cryptococcus pathogenic species complex.</title>
        <authorList>
            <person name="Passer A.R."/>
            <person name="Clancey S.A."/>
            <person name="Shea T."/>
            <person name="David-Palma M."/>
            <person name="Averette A.F."/>
            <person name="Boekhout T."/>
            <person name="Porcel B.M."/>
            <person name="Nowrousian M."/>
            <person name="Cuomo C.A."/>
            <person name="Sun S."/>
            <person name="Heitman J."/>
            <person name="Coelho M.A."/>
        </authorList>
    </citation>
    <scope>NUCLEOTIDE SEQUENCE</scope>
    <source>
        <strain evidence="11">CBS 7841</strain>
    </source>
</reference>
<dbReference type="PANTHER" id="PTHR21327">
    <property type="entry name" value="GTP CYCLOHYDROLASE II-RELATED"/>
    <property type="match status" value="1"/>
</dbReference>
<evidence type="ECO:0000259" key="10">
    <source>
        <dbReference type="Pfam" id="PF00925"/>
    </source>
</evidence>
<keyword evidence="6" id="KW-0378">Hydrolase</keyword>
<dbReference type="GeneID" id="91089918"/>
<feature type="compositionally biased region" description="Polar residues" evidence="9">
    <location>
        <begin position="143"/>
        <end position="154"/>
    </location>
</feature>
<dbReference type="GO" id="GO:0003935">
    <property type="term" value="F:GTP cyclohydrolase II activity"/>
    <property type="evidence" value="ECO:0007669"/>
    <property type="project" value="UniProtKB-EC"/>
</dbReference>
<evidence type="ECO:0000256" key="7">
    <source>
        <dbReference type="ARBA" id="ARBA00023134"/>
    </source>
</evidence>
<protein>
    <recommendedName>
        <fullName evidence="3">GTP cyclohydrolase II</fullName>
        <ecNumber evidence="3">3.5.4.25</ecNumber>
    </recommendedName>
</protein>
<feature type="domain" description="GTP cyclohydrolase II" evidence="10">
    <location>
        <begin position="325"/>
        <end position="489"/>
    </location>
</feature>
<evidence type="ECO:0000256" key="3">
    <source>
        <dbReference type="ARBA" id="ARBA00012762"/>
    </source>
</evidence>
<accession>A0AAJ8JXT8</accession>
<comment type="catalytic activity">
    <reaction evidence="8">
        <text>GTP + 4 H2O = 2,5-diamino-6-hydroxy-4-(5-phosphoribosylamino)-pyrimidine + formate + 2 phosphate + 3 H(+)</text>
        <dbReference type="Rhea" id="RHEA:23704"/>
        <dbReference type="ChEBI" id="CHEBI:15377"/>
        <dbReference type="ChEBI" id="CHEBI:15378"/>
        <dbReference type="ChEBI" id="CHEBI:15740"/>
        <dbReference type="ChEBI" id="CHEBI:37565"/>
        <dbReference type="ChEBI" id="CHEBI:43474"/>
        <dbReference type="ChEBI" id="CHEBI:58614"/>
        <dbReference type="EC" id="3.5.4.25"/>
    </reaction>
</comment>
<dbReference type="CDD" id="cd00641">
    <property type="entry name" value="GTP_cyclohydro2"/>
    <property type="match status" value="1"/>
</dbReference>
<evidence type="ECO:0000256" key="5">
    <source>
        <dbReference type="ARBA" id="ARBA00022741"/>
    </source>
</evidence>
<dbReference type="KEGG" id="cdep:91089918"/>
<dbReference type="GO" id="GO:0009231">
    <property type="term" value="P:riboflavin biosynthetic process"/>
    <property type="evidence" value="ECO:0007669"/>
    <property type="project" value="UniProtKB-KW"/>
</dbReference>
<evidence type="ECO:0000256" key="9">
    <source>
        <dbReference type="SAM" id="MobiDB-lite"/>
    </source>
</evidence>
<gene>
    <name evidence="11" type="ORF">L203_105709</name>
</gene>